<dbReference type="EMBL" id="BGZK01000696">
    <property type="protein sequence ID" value="GBP56604.1"/>
    <property type="molecule type" value="Genomic_DNA"/>
</dbReference>
<keyword evidence="3" id="KW-1185">Reference proteome</keyword>
<proteinExistence type="predicted"/>
<evidence type="ECO:0000256" key="1">
    <source>
        <dbReference type="SAM" id="Phobius"/>
    </source>
</evidence>
<feature type="transmembrane region" description="Helical" evidence="1">
    <location>
        <begin position="481"/>
        <end position="502"/>
    </location>
</feature>
<organism evidence="2 3">
    <name type="scientific">Eumeta variegata</name>
    <name type="common">Bagworm moth</name>
    <name type="synonym">Eumeta japonica</name>
    <dbReference type="NCBI Taxonomy" id="151549"/>
    <lineage>
        <taxon>Eukaryota</taxon>
        <taxon>Metazoa</taxon>
        <taxon>Ecdysozoa</taxon>
        <taxon>Arthropoda</taxon>
        <taxon>Hexapoda</taxon>
        <taxon>Insecta</taxon>
        <taxon>Pterygota</taxon>
        <taxon>Neoptera</taxon>
        <taxon>Endopterygota</taxon>
        <taxon>Lepidoptera</taxon>
        <taxon>Glossata</taxon>
        <taxon>Ditrysia</taxon>
        <taxon>Tineoidea</taxon>
        <taxon>Psychidae</taxon>
        <taxon>Oiketicinae</taxon>
        <taxon>Eumeta</taxon>
    </lineage>
</organism>
<reference evidence="2 3" key="1">
    <citation type="journal article" date="2019" name="Commun. Biol.">
        <title>The bagworm genome reveals a unique fibroin gene that provides high tensile strength.</title>
        <authorList>
            <person name="Kono N."/>
            <person name="Nakamura H."/>
            <person name="Ohtoshi R."/>
            <person name="Tomita M."/>
            <person name="Numata K."/>
            <person name="Arakawa K."/>
        </authorList>
    </citation>
    <scope>NUCLEOTIDE SEQUENCE [LARGE SCALE GENOMIC DNA]</scope>
</reference>
<dbReference type="Proteomes" id="UP000299102">
    <property type="component" value="Unassembled WGS sequence"/>
</dbReference>
<dbReference type="AlphaFoldDB" id="A0A4C1X2P0"/>
<accession>A0A4C1X2P0</accession>
<sequence length="536" mass="61739">MDHRKDVEEKRNRPKTKIIYEKSRTSLLERSDSRIFDKTYSVNRTVGLCQINQKTSSTCTYYCPNTGQLKKEQSVETNVCHLRNSYKNKREYEMQKFRRFSNNWNTSMDKMCLLKKTTTPILQTEMRNSNNIGDPRNRKGKVFETQRMHCHEGKQLEKKITKLLIDVVQYPLGTKGRCGPVKSQGDLPNNEDESCNLSTGYRLNDIKNDRYLERKSQNLEAPNNSFAYDVHNVKDRNKKSKGIHEDIAENHDMSTAISPESILIQSNKDRRCSRKDDSCVQNERESKTFTECGNKNIPSRGSAIRSNIEVHPDDIKVSVKSSNDKFAKAPKKMNPNITGFKLKFFSNEKRKIKNDTIGHKFYVDGSNSDHLFTSEMFTSSKDVPSTSYPKYSQLCCMGNDAKVKEKYEDIMYNVKNRMFAETETPLHEKIHRQGKRDVTVNACLLPSFRVRGSATTVVLGSEEKIELEEQSSGHPKASIRSVVYCFILFVPITLFLCVYFYLISSEYYESEKTKAHESMKSKNFTSFLMNVAGLGS</sequence>
<gene>
    <name evidence="2" type="ORF">EVAR_80368_1</name>
</gene>
<evidence type="ECO:0000313" key="3">
    <source>
        <dbReference type="Proteomes" id="UP000299102"/>
    </source>
</evidence>
<name>A0A4C1X2P0_EUMVA</name>
<dbReference type="OrthoDB" id="7491279at2759"/>
<keyword evidence="1" id="KW-0812">Transmembrane</keyword>
<evidence type="ECO:0000313" key="2">
    <source>
        <dbReference type="EMBL" id="GBP56604.1"/>
    </source>
</evidence>
<keyword evidence="1" id="KW-0472">Membrane</keyword>
<comment type="caution">
    <text evidence="2">The sequence shown here is derived from an EMBL/GenBank/DDBJ whole genome shotgun (WGS) entry which is preliminary data.</text>
</comment>
<protein>
    <submittedName>
        <fullName evidence="2">Uncharacterized protein</fullName>
    </submittedName>
</protein>
<keyword evidence="1" id="KW-1133">Transmembrane helix</keyword>